<keyword evidence="2" id="KW-1185">Reference proteome</keyword>
<dbReference type="HOGENOM" id="CLU_2383295_0_0_5"/>
<gene>
    <name evidence="1" type="ORF">OAN307_63p00570</name>
</gene>
<organism evidence="1 2">
    <name type="scientific">Octadecabacter antarcticus 307</name>
    <dbReference type="NCBI Taxonomy" id="391626"/>
    <lineage>
        <taxon>Bacteria</taxon>
        <taxon>Pseudomonadati</taxon>
        <taxon>Pseudomonadota</taxon>
        <taxon>Alphaproteobacteria</taxon>
        <taxon>Rhodobacterales</taxon>
        <taxon>Roseobacteraceae</taxon>
        <taxon>Octadecabacter</taxon>
    </lineage>
</organism>
<dbReference type="AlphaFoldDB" id="M9RCD5"/>
<accession>M9RCD5</accession>
<evidence type="ECO:0000313" key="1">
    <source>
        <dbReference type="EMBL" id="AGI70274.1"/>
    </source>
</evidence>
<evidence type="ECO:0000313" key="2">
    <source>
        <dbReference type="Proteomes" id="UP000005307"/>
    </source>
</evidence>
<dbReference type="KEGG" id="oat:OAN307_63p00570"/>
<protein>
    <submittedName>
        <fullName evidence="1">Uncharacterized protein</fullName>
    </submittedName>
</protein>
<reference evidence="1 2" key="1">
    <citation type="journal article" date="2013" name="PLoS ONE">
        <title>Poles Apart: Arctic and Antarctic Octadecabacter strains Share High Genome Plasticity and a New Type of Xanthorhodopsin.</title>
        <authorList>
            <person name="Vollmers J."/>
            <person name="Voget S."/>
            <person name="Dietrich S."/>
            <person name="Gollnow K."/>
            <person name="Smits M."/>
            <person name="Meyer K."/>
            <person name="Brinkhoff T."/>
            <person name="Simon M."/>
            <person name="Daniel R."/>
        </authorList>
    </citation>
    <scope>NUCLEOTIDE SEQUENCE [LARGE SCALE GENOMIC DNA]</scope>
    <source>
        <strain evidence="1 2">307</strain>
        <plasmid evidence="1">pOA307_63</plasmid>
    </source>
</reference>
<name>M9RCD5_9RHOB</name>
<sequence length="94" mass="10226">MVPLPASMLPACMSWHSAVRFLECPSTGGIKRAAFGDRRAKLVAAASRNRWGVIRIWTHNQNIPVAASMKSERKTVGLSDEEDSVVSDSICIKG</sequence>
<keyword evidence="1" id="KW-0614">Plasmid</keyword>
<dbReference type="Proteomes" id="UP000005307">
    <property type="component" value="Plasmid pOA307_63"/>
</dbReference>
<proteinExistence type="predicted"/>
<geneLocation type="plasmid" evidence="1 2">
    <name>pOA307_63</name>
</geneLocation>
<dbReference type="EMBL" id="CP003741">
    <property type="protein sequence ID" value="AGI70274.1"/>
    <property type="molecule type" value="Genomic_DNA"/>
</dbReference>